<keyword evidence="2" id="KW-1185">Reference proteome</keyword>
<dbReference type="Proteomes" id="UP000054350">
    <property type="component" value="Unassembled WGS sequence"/>
</dbReference>
<reference evidence="2" key="2">
    <citation type="submission" date="2009-11" db="EMBL/GenBank/DDBJ databases">
        <title>The Genome Sequence of Allomyces macrogynus strain ATCC 38327.</title>
        <authorList>
            <consortium name="The Broad Institute Genome Sequencing Platform"/>
            <person name="Russ C."/>
            <person name="Cuomo C."/>
            <person name="Shea T."/>
            <person name="Young S.K."/>
            <person name="Zeng Q."/>
            <person name="Koehrsen M."/>
            <person name="Haas B."/>
            <person name="Borodovsky M."/>
            <person name="Guigo R."/>
            <person name="Alvarado L."/>
            <person name="Berlin A."/>
            <person name="Borenstein D."/>
            <person name="Chen Z."/>
            <person name="Engels R."/>
            <person name="Freedman E."/>
            <person name="Gellesch M."/>
            <person name="Goldberg J."/>
            <person name="Griggs A."/>
            <person name="Gujja S."/>
            <person name="Heiman D."/>
            <person name="Hepburn T."/>
            <person name="Howarth C."/>
            <person name="Jen D."/>
            <person name="Larson L."/>
            <person name="Lewis B."/>
            <person name="Mehta T."/>
            <person name="Park D."/>
            <person name="Pearson M."/>
            <person name="Roberts A."/>
            <person name="Saif S."/>
            <person name="Shenoy N."/>
            <person name="Sisk P."/>
            <person name="Stolte C."/>
            <person name="Sykes S."/>
            <person name="Walk T."/>
            <person name="White J."/>
            <person name="Yandava C."/>
            <person name="Burger G."/>
            <person name="Gray M.W."/>
            <person name="Holland P.W.H."/>
            <person name="King N."/>
            <person name="Lang F.B.F."/>
            <person name="Roger A.J."/>
            <person name="Ruiz-Trillo I."/>
            <person name="Lander E."/>
            <person name="Nusbaum C."/>
        </authorList>
    </citation>
    <scope>NUCLEOTIDE SEQUENCE [LARGE SCALE GENOMIC DNA]</scope>
    <source>
        <strain evidence="2">ATCC 38327</strain>
    </source>
</reference>
<evidence type="ECO:0000313" key="1">
    <source>
        <dbReference type="EMBL" id="KNE71805.1"/>
    </source>
</evidence>
<gene>
    <name evidence="1" type="ORF">AMAG_16110</name>
</gene>
<accession>A0A0L0TAS6</accession>
<dbReference type="InterPro" id="IPR032675">
    <property type="entry name" value="LRR_dom_sf"/>
</dbReference>
<dbReference type="EMBL" id="GG745374">
    <property type="protein sequence ID" value="KNE71805.1"/>
    <property type="molecule type" value="Genomic_DNA"/>
</dbReference>
<sequence>MLATAAESLPFLPASQAEPATNAPVFPRFSDLPDDLLLDVAQFLVAVPCDVLALAATCASARIAVLPAAYRVVFVPGLGNLNRLVRSFQQMTFSCSSMGLLGMSPQLLVRKLLAGDRMAGPTDTKNALLLMTWALAACPNCYFLDCSSLICVEPFDEIVTAILAVLGNRRGSIRLPAGCVRVPMSPMGLHSPFLLTITLIDFDLGELHGVYERVDGTAAANQWTMLPRMGLPSWASVKRSWILTKMDAVSFDASFDDLPIGESSHEQRITSRHRDETEWPIKAHVPDLTSIVHLKVVVTIDMPWVLADPPAWTSSTRGLTIESVRKGYLVCLLTGLWARKCRRWYGLRSLSIVHASDVTKTSVLVTMRCLAMSLPHLTSLELGGLANIEASALFPAVNVVVASCPLRRLVLSGFVAAVTASTRSHTRSMVMPKFQAHLHRPVLEELLLDAHPIPFFHLTVAIRADIVARLRLLKVRRLTLVTHTSEDVWFQVLEQCTSPPRTPPPQLIMPRLEALDLTVCEIHPGWLPDAPNLQCLVLITLSSWKTAAMELVLAESFPNLTDLILPGMPSSSSSVRFLLAEWTGARCGLVRPHRLARVLATQRVEMTSGFDVERDPWLLAGDAWGLDARNGRVGHAGEEVGRVTLAWLLKAWKLAVPE</sequence>
<reference evidence="1 2" key="1">
    <citation type="submission" date="2009-11" db="EMBL/GenBank/DDBJ databases">
        <title>Annotation of Allomyces macrogynus ATCC 38327.</title>
        <authorList>
            <consortium name="The Broad Institute Genome Sequencing Platform"/>
            <person name="Russ C."/>
            <person name="Cuomo C."/>
            <person name="Burger G."/>
            <person name="Gray M.W."/>
            <person name="Holland P.W.H."/>
            <person name="King N."/>
            <person name="Lang F.B.F."/>
            <person name="Roger A.J."/>
            <person name="Ruiz-Trillo I."/>
            <person name="Young S.K."/>
            <person name="Zeng Q."/>
            <person name="Gargeya S."/>
            <person name="Fitzgerald M."/>
            <person name="Haas B."/>
            <person name="Abouelleil A."/>
            <person name="Alvarado L."/>
            <person name="Arachchi H.M."/>
            <person name="Berlin A."/>
            <person name="Chapman S.B."/>
            <person name="Gearin G."/>
            <person name="Goldberg J."/>
            <person name="Griggs A."/>
            <person name="Gujja S."/>
            <person name="Hansen M."/>
            <person name="Heiman D."/>
            <person name="Howarth C."/>
            <person name="Larimer J."/>
            <person name="Lui A."/>
            <person name="MacDonald P.J.P."/>
            <person name="McCowen C."/>
            <person name="Montmayeur A."/>
            <person name="Murphy C."/>
            <person name="Neiman D."/>
            <person name="Pearson M."/>
            <person name="Priest M."/>
            <person name="Roberts A."/>
            <person name="Saif S."/>
            <person name="Shea T."/>
            <person name="Sisk P."/>
            <person name="Stolte C."/>
            <person name="Sykes S."/>
            <person name="Wortman J."/>
            <person name="Nusbaum C."/>
            <person name="Birren B."/>
        </authorList>
    </citation>
    <scope>NUCLEOTIDE SEQUENCE [LARGE SCALE GENOMIC DNA]</scope>
    <source>
        <strain evidence="1 2">ATCC 38327</strain>
    </source>
</reference>
<organism evidence="1 2">
    <name type="scientific">Allomyces macrogynus (strain ATCC 38327)</name>
    <name type="common">Allomyces javanicus var. macrogynus</name>
    <dbReference type="NCBI Taxonomy" id="578462"/>
    <lineage>
        <taxon>Eukaryota</taxon>
        <taxon>Fungi</taxon>
        <taxon>Fungi incertae sedis</taxon>
        <taxon>Blastocladiomycota</taxon>
        <taxon>Blastocladiomycetes</taxon>
        <taxon>Blastocladiales</taxon>
        <taxon>Blastocladiaceae</taxon>
        <taxon>Allomyces</taxon>
    </lineage>
</organism>
<proteinExistence type="predicted"/>
<dbReference type="AlphaFoldDB" id="A0A0L0TAS6"/>
<protein>
    <submittedName>
        <fullName evidence="1">Uncharacterized protein</fullName>
    </submittedName>
</protein>
<evidence type="ECO:0000313" key="2">
    <source>
        <dbReference type="Proteomes" id="UP000054350"/>
    </source>
</evidence>
<dbReference type="Gene3D" id="3.80.10.10">
    <property type="entry name" value="Ribonuclease Inhibitor"/>
    <property type="match status" value="1"/>
</dbReference>
<dbReference type="SUPFAM" id="SSF52047">
    <property type="entry name" value="RNI-like"/>
    <property type="match status" value="1"/>
</dbReference>
<name>A0A0L0TAS6_ALLM3</name>
<dbReference type="VEuPathDB" id="FungiDB:AMAG_16110"/>